<dbReference type="RefSeq" id="WP_193552671.1">
    <property type="nucleotide sequence ID" value="NZ_QXNC01000006.1"/>
</dbReference>
<keyword evidence="2" id="KW-0547">Nucleotide-binding</keyword>
<feature type="domain" description="5'-Nucleotidase C-terminal" evidence="4">
    <location>
        <begin position="391"/>
        <end position="553"/>
    </location>
</feature>
<dbReference type="GO" id="GO:0000166">
    <property type="term" value="F:nucleotide binding"/>
    <property type="evidence" value="ECO:0007669"/>
    <property type="project" value="UniProtKB-KW"/>
</dbReference>
<dbReference type="Gene3D" id="3.60.21.10">
    <property type="match status" value="1"/>
</dbReference>
<dbReference type="AlphaFoldDB" id="A0A4R2NBZ7"/>
<dbReference type="Proteomes" id="UP000295182">
    <property type="component" value="Unassembled WGS sequence"/>
</dbReference>
<reference evidence="5 6" key="1">
    <citation type="submission" date="2019-03" db="EMBL/GenBank/DDBJ databases">
        <title>Genomic Encyclopedia of Type Strains, Phase IV (KMG-IV): sequencing the most valuable type-strain genomes for metagenomic binning, comparative biology and taxonomic classification.</title>
        <authorList>
            <person name="Goeker M."/>
        </authorList>
    </citation>
    <scope>NUCLEOTIDE SEQUENCE [LARGE SCALE GENOMIC DNA]</scope>
    <source>
        <strain evidence="5 6">DSM 1837</strain>
    </source>
</reference>
<dbReference type="Pfam" id="PF02872">
    <property type="entry name" value="5_nucleotid_C"/>
    <property type="match status" value="1"/>
</dbReference>
<gene>
    <name evidence="5" type="ORF">EV674_10859</name>
</gene>
<dbReference type="GO" id="GO:0030288">
    <property type="term" value="C:outer membrane-bounded periplasmic space"/>
    <property type="evidence" value="ECO:0007669"/>
    <property type="project" value="TreeGrafter"/>
</dbReference>
<evidence type="ECO:0000256" key="2">
    <source>
        <dbReference type="RuleBase" id="RU362119"/>
    </source>
</evidence>
<keyword evidence="6" id="KW-1185">Reference proteome</keyword>
<evidence type="ECO:0000259" key="4">
    <source>
        <dbReference type="Pfam" id="PF02872"/>
    </source>
</evidence>
<dbReference type="InterPro" id="IPR008334">
    <property type="entry name" value="5'-Nucleotdase_C"/>
</dbReference>
<dbReference type="PANTHER" id="PTHR11575">
    <property type="entry name" value="5'-NUCLEOTIDASE-RELATED"/>
    <property type="match status" value="1"/>
</dbReference>
<dbReference type="InterPro" id="IPR004843">
    <property type="entry name" value="Calcineurin-like_PHP"/>
</dbReference>
<evidence type="ECO:0000256" key="1">
    <source>
        <dbReference type="ARBA" id="ARBA00022729"/>
    </source>
</evidence>
<evidence type="ECO:0000313" key="6">
    <source>
        <dbReference type="Proteomes" id="UP000295182"/>
    </source>
</evidence>
<name>A0A4R2NBZ7_9BURK</name>
<dbReference type="InterPro" id="IPR036907">
    <property type="entry name" value="5'-Nucleotdase_C_sf"/>
</dbReference>
<comment type="similarity">
    <text evidence="2">Belongs to the 5'-nucleotidase family.</text>
</comment>
<dbReference type="InterPro" id="IPR006179">
    <property type="entry name" value="5_nucleotidase/apyrase"/>
</dbReference>
<accession>A0A4R2NBZ7</accession>
<dbReference type="EMBL" id="SLXH01000008">
    <property type="protein sequence ID" value="TCP18689.1"/>
    <property type="molecule type" value="Genomic_DNA"/>
</dbReference>
<sequence length="603" mass="63165">MPAVGAMLRRTALVGALALAGCGGVGAPQHIDIALIGFNDLHGNLEPPRQSITVPGALPTERVALPAGGIAHLAGAIATLKARTPHHAVVSAGDLVGASPMVSSLFLDEPTIEAMNQIQIDFNAVGNHEFDRGWRELLRLQHGGCEKFTVREPCQISQPFAGAQFGFLAANVLREDGQTLLPATGLKRFTEGGAQVTVGFIGMTLRSTPSMVTPAGVAGLRFADEADTANAQAAQLRAQGADIIVLALHEGGATTAGATGITEPSCAGLSGDIVPILERLDTAIDVVISGHTHQAYVCDYASVNPQRPFLLTSAGQYGTLVTDIALRFDTRTRRLDGKSARNVVVQNAGYQTSAGWVSPSALYPSFAPDAQVQSLIARYQDAVAPLANKPVGQMANAATRQTAPSGESALGNLIADAQLWATSAAQAGGAQLSFMHAGGIRADLMPDDQGLVRYGQLFAVQPFGNTLVVKTYTGAQIRALLEQQFDRATSPSERTRVLSVSRGFSYRYDLSQPPGARVQAITLHGQPLQDGQDYRVSISSFLATGGSDYSVLAQGRDVQGGMLDVDALEGYFRSQSPVPAPATDRITRLPASTTLATPEAAGR</sequence>
<feature type="domain" description="Calcineurin-like phosphoesterase" evidence="3">
    <location>
        <begin position="38"/>
        <end position="294"/>
    </location>
</feature>
<dbReference type="PRINTS" id="PR01607">
    <property type="entry name" value="APYRASEFAMLY"/>
</dbReference>
<protein>
    <submittedName>
        <fullName evidence="5">5'-nucleotidase</fullName>
    </submittedName>
</protein>
<dbReference type="SUPFAM" id="SSF55816">
    <property type="entry name" value="5'-nucleotidase (syn. UDP-sugar hydrolase), C-terminal domain"/>
    <property type="match status" value="1"/>
</dbReference>
<keyword evidence="1" id="KW-0732">Signal</keyword>
<dbReference type="GO" id="GO:0008253">
    <property type="term" value="F:5'-nucleotidase activity"/>
    <property type="evidence" value="ECO:0007669"/>
    <property type="project" value="TreeGrafter"/>
</dbReference>
<dbReference type="InterPro" id="IPR029052">
    <property type="entry name" value="Metallo-depent_PP-like"/>
</dbReference>
<keyword evidence="2" id="KW-0378">Hydrolase</keyword>
<dbReference type="Gene3D" id="3.90.780.10">
    <property type="entry name" value="5'-Nucleotidase, C-terminal domain"/>
    <property type="match status" value="1"/>
</dbReference>
<proteinExistence type="inferred from homology"/>
<organism evidence="5 6">
    <name type="scientific">Simplicispira metamorpha</name>
    <dbReference type="NCBI Taxonomy" id="80881"/>
    <lineage>
        <taxon>Bacteria</taxon>
        <taxon>Pseudomonadati</taxon>
        <taxon>Pseudomonadota</taxon>
        <taxon>Betaproteobacteria</taxon>
        <taxon>Burkholderiales</taxon>
        <taxon>Comamonadaceae</taxon>
        <taxon>Simplicispira</taxon>
    </lineage>
</organism>
<comment type="caution">
    <text evidence="5">The sequence shown here is derived from an EMBL/GenBank/DDBJ whole genome shotgun (WGS) entry which is preliminary data.</text>
</comment>
<dbReference type="PANTHER" id="PTHR11575:SF24">
    <property type="entry name" value="5'-NUCLEOTIDASE"/>
    <property type="match status" value="1"/>
</dbReference>
<dbReference type="Pfam" id="PF00149">
    <property type="entry name" value="Metallophos"/>
    <property type="match status" value="1"/>
</dbReference>
<dbReference type="SUPFAM" id="SSF56300">
    <property type="entry name" value="Metallo-dependent phosphatases"/>
    <property type="match status" value="1"/>
</dbReference>
<dbReference type="GO" id="GO:0008768">
    <property type="term" value="F:UDP-sugar diphosphatase activity"/>
    <property type="evidence" value="ECO:0007669"/>
    <property type="project" value="TreeGrafter"/>
</dbReference>
<dbReference type="GO" id="GO:0009166">
    <property type="term" value="P:nucleotide catabolic process"/>
    <property type="evidence" value="ECO:0007669"/>
    <property type="project" value="InterPro"/>
</dbReference>
<evidence type="ECO:0000313" key="5">
    <source>
        <dbReference type="EMBL" id="TCP18689.1"/>
    </source>
</evidence>
<evidence type="ECO:0000259" key="3">
    <source>
        <dbReference type="Pfam" id="PF00149"/>
    </source>
</evidence>